<protein>
    <submittedName>
        <fullName evidence="1">Uncharacterized protein</fullName>
    </submittedName>
</protein>
<dbReference type="Proteomes" id="UP000006620">
    <property type="component" value="Chromosome"/>
</dbReference>
<dbReference type="HOGENOM" id="CLU_3293496_0_0_9"/>
<reference evidence="2" key="1">
    <citation type="submission" date="2011-06" db="EMBL/GenBank/DDBJ databases">
        <title>Complete genome sequence of Paenibacillus mucilaginosus KNP414.</title>
        <authorList>
            <person name="Wang J."/>
            <person name="Hu S."/>
            <person name="Hu X."/>
            <person name="Zhang B."/>
            <person name="Dong D."/>
            <person name="Zhang S."/>
            <person name="Zhao K."/>
            <person name="Wu D."/>
        </authorList>
    </citation>
    <scope>NUCLEOTIDE SEQUENCE [LARGE SCALE GENOMIC DNA]</scope>
    <source>
        <strain evidence="2">KNP414</strain>
    </source>
</reference>
<dbReference type="EMBL" id="CP002869">
    <property type="protein sequence ID" value="AEI43962.1"/>
    <property type="molecule type" value="Genomic_DNA"/>
</dbReference>
<dbReference type="AlphaFoldDB" id="F8FI59"/>
<sequence length="40" mass="4412">MESRRPGSLALFFYAIRSGEPPALEGFCRGGLEVKEGQVR</sequence>
<evidence type="ECO:0000313" key="1">
    <source>
        <dbReference type="EMBL" id="AEI43962.1"/>
    </source>
</evidence>
<name>F8FI59_PAEMK</name>
<organism evidence="1 2">
    <name type="scientific">Paenibacillus mucilaginosus (strain KNP414)</name>
    <dbReference type="NCBI Taxonomy" id="1036673"/>
    <lineage>
        <taxon>Bacteria</taxon>
        <taxon>Bacillati</taxon>
        <taxon>Bacillota</taxon>
        <taxon>Bacilli</taxon>
        <taxon>Bacillales</taxon>
        <taxon>Paenibacillaceae</taxon>
        <taxon>Paenibacillus</taxon>
    </lineage>
</organism>
<accession>F8FI59</accession>
<proteinExistence type="predicted"/>
<dbReference type="KEGG" id="pms:KNP414_05438"/>
<reference evidence="1 2" key="2">
    <citation type="journal article" date="2013" name="Genome Announc.">
        <title>Genome Sequence of Growth-Improving Paenibacillus mucilaginosus Strain KNP414.</title>
        <authorList>
            <person name="Lu J.J."/>
            <person name="Wang J.F."/>
            <person name="Hu X.F."/>
        </authorList>
    </citation>
    <scope>NUCLEOTIDE SEQUENCE [LARGE SCALE GENOMIC DNA]</scope>
    <source>
        <strain evidence="1 2">KNP414</strain>
    </source>
</reference>
<gene>
    <name evidence="1" type="ordered locus">KNP414_05438</name>
</gene>
<evidence type="ECO:0000313" key="2">
    <source>
        <dbReference type="Proteomes" id="UP000006620"/>
    </source>
</evidence>